<sequence>MLLNLPENKWGVKYMKNDGKENSKMEHHNMSKMDHGETEHHDMSGMNHDEMKHHDMSEMNHDQMGHHDMQKMDHSQMGHDMSAGHMHHMGNFKQKFWISFVVALPIFILSSFMGIELPFDLSFPGSDWLVLLLGTFLFFYGGQPFYTGAWQEIKEKSPAMMTLITLGISVAYIYSLYAFIMNHFITGVPHVMDFFWELASLIVIMLLGHWIEMNATMNAGNALEKMAALLPGEAHVTEGGKMFDVPLSKLKEGQKVRVLAGEKIPADGEILEGVSSVNESLVTGESKAILKKEKDKVIGGSLNGDGTLLVAVTGIGENSYLAQVGRLVEQAQKDKSKAESIADSVSKWLFYAALLIGIIAFLAWLNLADMSTALNRAVAVLVIACPHALGLAIPLVVSRSTSLAAAHGLLIRNRTALEQVKHLDVILMDKTGTLTEGVFKVNEVKSLHSNYSDNEVLGLMAQLEANSNHPLAAGILAEMRNRKLKTGSASNAQTVKGVGITGTIDGHEYSIVTADYLRRNNIEFNQTQFTTLAQKGNSISYLISSSKKILGFVAQGDEVKPESKAFITELHKLGIEPVMLTGDNELAAHKVAQQLGEIIVKANLKPEDKEKIVRQYQNEGHHVMMIGDGVNDAPSLMRADIGVAIGAGTDVAIDSADVILVKSNPMDVLDFLYLAKATNRKMVENLWWGAGYNIVALPLAAGLLAGIGLILSPAVGAIVMSLSTIIVALNAMTLKLEVSD</sequence>
<gene>
    <name evidence="17" type="ORF">IV36_GL002277</name>
</gene>
<comment type="caution">
    <text evidence="17">The sequence shown here is derived from an EMBL/GenBank/DDBJ whole genome shotgun (WGS) entry which is preliminary data.</text>
</comment>
<dbReference type="InterPro" id="IPR059000">
    <property type="entry name" value="ATPase_P-type_domA"/>
</dbReference>
<dbReference type="EMBL" id="JQAR01000008">
    <property type="protein sequence ID" value="KRN30238.1"/>
    <property type="molecule type" value="Genomic_DNA"/>
</dbReference>
<dbReference type="PATRIC" id="fig|1618.3.peg.2341"/>
<proteinExistence type="inferred from homology"/>
<dbReference type="InterPro" id="IPR008250">
    <property type="entry name" value="ATPase_P-typ_transduc_dom_A_sf"/>
</dbReference>
<dbReference type="Proteomes" id="UP000051727">
    <property type="component" value="Unassembled WGS sequence"/>
</dbReference>
<dbReference type="SUPFAM" id="SSF81660">
    <property type="entry name" value="Metal cation-transporting ATPase, ATP-binding domain N"/>
    <property type="match status" value="1"/>
</dbReference>
<dbReference type="GO" id="GO:0043682">
    <property type="term" value="F:P-type divalent copper transporter activity"/>
    <property type="evidence" value="ECO:0007669"/>
    <property type="project" value="TreeGrafter"/>
</dbReference>
<dbReference type="Gene3D" id="3.40.50.1000">
    <property type="entry name" value="HAD superfamily/HAD-like"/>
    <property type="match status" value="1"/>
</dbReference>
<dbReference type="PRINTS" id="PR00943">
    <property type="entry name" value="CUATPASE"/>
</dbReference>
<dbReference type="InterPro" id="IPR018303">
    <property type="entry name" value="ATPase_P-typ_P_site"/>
</dbReference>
<keyword evidence="8" id="KW-0406">Ion transport</keyword>
<comment type="similarity">
    <text evidence="2 15">Belongs to the cation transport ATPase (P-type) (TC 3.A.3) family. Type IB subfamily.</text>
</comment>
<evidence type="ECO:0000313" key="18">
    <source>
        <dbReference type="Proteomes" id="UP000051727"/>
    </source>
</evidence>
<dbReference type="SUPFAM" id="SSF81665">
    <property type="entry name" value="Calcium ATPase, transmembrane domain M"/>
    <property type="match status" value="1"/>
</dbReference>
<dbReference type="GO" id="GO:0016887">
    <property type="term" value="F:ATP hydrolysis activity"/>
    <property type="evidence" value="ECO:0007669"/>
    <property type="project" value="InterPro"/>
</dbReference>
<dbReference type="Gene3D" id="2.70.150.10">
    <property type="entry name" value="Calcium-transporting ATPase, cytoplasmic transduction domain A"/>
    <property type="match status" value="1"/>
</dbReference>
<dbReference type="GO" id="GO:0005524">
    <property type="term" value="F:ATP binding"/>
    <property type="evidence" value="ECO:0007669"/>
    <property type="project" value="UniProtKB-UniRule"/>
</dbReference>
<dbReference type="InterPro" id="IPR023214">
    <property type="entry name" value="HAD_sf"/>
</dbReference>
<evidence type="ECO:0000256" key="12">
    <source>
        <dbReference type="ARBA" id="ARBA00023008"/>
    </source>
</evidence>
<dbReference type="PRINTS" id="PR00119">
    <property type="entry name" value="CATATPASE"/>
</dbReference>
<evidence type="ECO:0000256" key="3">
    <source>
        <dbReference type="ARBA" id="ARBA00012517"/>
    </source>
</evidence>
<keyword evidence="8" id="KW-0187">Copper transport</keyword>
<evidence type="ECO:0000259" key="16">
    <source>
        <dbReference type="Pfam" id="PF00122"/>
    </source>
</evidence>
<comment type="subcellular location">
    <subcellularLocation>
        <location evidence="1">Cell membrane</location>
        <topology evidence="1">Multi-pass membrane protein</topology>
    </subcellularLocation>
</comment>
<protein>
    <recommendedName>
        <fullName evidence="3">P-type Cu(+) transporter</fullName>
        <ecNumber evidence="3">7.2.2.8</ecNumber>
    </recommendedName>
</protein>
<evidence type="ECO:0000256" key="2">
    <source>
        <dbReference type="ARBA" id="ARBA00006024"/>
    </source>
</evidence>
<evidence type="ECO:0000256" key="8">
    <source>
        <dbReference type="ARBA" id="ARBA00022796"/>
    </source>
</evidence>
<accession>A0A0R2FQ37</accession>
<evidence type="ECO:0000256" key="6">
    <source>
        <dbReference type="ARBA" id="ARBA00022723"/>
    </source>
</evidence>
<keyword evidence="9 15" id="KW-0067">ATP-binding</keyword>
<keyword evidence="4 15" id="KW-1003">Cell membrane</keyword>
<dbReference type="Gene3D" id="3.40.1110.10">
    <property type="entry name" value="Calcium-transporting ATPase, cytoplasmic domain N"/>
    <property type="match status" value="1"/>
</dbReference>
<dbReference type="InterPro" id="IPR023298">
    <property type="entry name" value="ATPase_P-typ_TM_dom_sf"/>
</dbReference>
<dbReference type="CDD" id="cd07552">
    <property type="entry name" value="P-type_ATPase_Cu-like"/>
    <property type="match status" value="1"/>
</dbReference>
<feature type="transmembrane region" description="Helical" evidence="15">
    <location>
        <begin position="161"/>
        <end position="182"/>
    </location>
</feature>
<organism evidence="17 18">
    <name type="scientific">Liquorilactobacillus mali</name>
    <dbReference type="NCBI Taxonomy" id="1618"/>
    <lineage>
        <taxon>Bacteria</taxon>
        <taxon>Bacillati</taxon>
        <taxon>Bacillota</taxon>
        <taxon>Bacilli</taxon>
        <taxon>Lactobacillales</taxon>
        <taxon>Lactobacillaceae</taxon>
        <taxon>Liquorilactobacillus</taxon>
    </lineage>
</organism>
<evidence type="ECO:0000256" key="10">
    <source>
        <dbReference type="ARBA" id="ARBA00022967"/>
    </source>
</evidence>
<evidence type="ECO:0000313" key="17">
    <source>
        <dbReference type="EMBL" id="KRN30238.1"/>
    </source>
</evidence>
<keyword evidence="6 15" id="KW-0479">Metal-binding</keyword>
<dbReference type="Pfam" id="PF00702">
    <property type="entry name" value="Hydrolase"/>
    <property type="match status" value="1"/>
</dbReference>
<dbReference type="InterPro" id="IPR044492">
    <property type="entry name" value="P_typ_ATPase_HD_dom"/>
</dbReference>
<reference evidence="17 18" key="1">
    <citation type="journal article" date="2015" name="Genome Announc.">
        <title>Expanding the biotechnology potential of lactobacilli through comparative genomics of 213 strains and associated genera.</title>
        <authorList>
            <person name="Sun Z."/>
            <person name="Harris H.M."/>
            <person name="McCann A."/>
            <person name="Guo C."/>
            <person name="Argimon S."/>
            <person name="Zhang W."/>
            <person name="Yang X."/>
            <person name="Jeffery I.B."/>
            <person name="Cooney J.C."/>
            <person name="Kagawa T.F."/>
            <person name="Liu W."/>
            <person name="Song Y."/>
            <person name="Salvetti E."/>
            <person name="Wrobel A."/>
            <person name="Rasinkangas P."/>
            <person name="Parkhill J."/>
            <person name="Rea M.C."/>
            <person name="O'Sullivan O."/>
            <person name="Ritari J."/>
            <person name="Douillard F.P."/>
            <person name="Paul Ross R."/>
            <person name="Yang R."/>
            <person name="Briner A.E."/>
            <person name="Felis G.E."/>
            <person name="de Vos W.M."/>
            <person name="Barrangou R."/>
            <person name="Klaenhammer T.R."/>
            <person name="Caufield P.W."/>
            <person name="Cui Y."/>
            <person name="Zhang H."/>
            <person name="O'Toole P.W."/>
        </authorList>
    </citation>
    <scope>NUCLEOTIDE SEQUENCE [LARGE SCALE GENOMIC DNA]</scope>
    <source>
        <strain evidence="17 18">ATCC 27304</strain>
    </source>
</reference>
<feature type="transmembrane region" description="Helical" evidence="15">
    <location>
        <begin position="96"/>
        <end position="115"/>
    </location>
</feature>
<evidence type="ECO:0000256" key="14">
    <source>
        <dbReference type="ARBA" id="ARBA00049289"/>
    </source>
</evidence>
<dbReference type="NCBIfam" id="TIGR01511">
    <property type="entry name" value="ATPase-IB1_Cu"/>
    <property type="match status" value="1"/>
</dbReference>
<evidence type="ECO:0000256" key="7">
    <source>
        <dbReference type="ARBA" id="ARBA00022741"/>
    </source>
</evidence>
<name>A0A0R2FQ37_9LACO</name>
<dbReference type="GO" id="GO:0005507">
    <property type="term" value="F:copper ion binding"/>
    <property type="evidence" value="ECO:0007669"/>
    <property type="project" value="TreeGrafter"/>
</dbReference>
<dbReference type="InterPro" id="IPR001757">
    <property type="entry name" value="P_typ_ATPase"/>
</dbReference>
<feature type="transmembrane region" description="Helical" evidence="15">
    <location>
        <begin position="377"/>
        <end position="397"/>
    </location>
</feature>
<keyword evidence="5 15" id="KW-0812">Transmembrane</keyword>
<dbReference type="GO" id="GO:0055070">
    <property type="term" value="P:copper ion homeostasis"/>
    <property type="evidence" value="ECO:0007669"/>
    <property type="project" value="TreeGrafter"/>
</dbReference>
<feature type="transmembrane region" description="Helical" evidence="15">
    <location>
        <begin position="121"/>
        <end position="140"/>
    </location>
</feature>
<evidence type="ECO:0000256" key="5">
    <source>
        <dbReference type="ARBA" id="ARBA00022692"/>
    </source>
</evidence>
<keyword evidence="13 15" id="KW-0472">Membrane</keyword>
<dbReference type="SFLD" id="SFLDG00002">
    <property type="entry name" value="C1.7:_P-type_atpase_like"/>
    <property type="match status" value="1"/>
</dbReference>
<keyword evidence="7 15" id="KW-0547">Nucleotide-binding</keyword>
<dbReference type="STRING" id="1618.IV36_GL002277"/>
<keyword evidence="11 15" id="KW-1133">Transmembrane helix</keyword>
<feature type="domain" description="P-type ATPase A" evidence="16">
    <location>
        <begin position="229"/>
        <end position="329"/>
    </location>
</feature>
<evidence type="ECO:0000256" key="13">
    <source>
        <dbReference type="ARBA" id="ARBA00023136"/>
    </source>
</evidence>
<dbReference type="SFLD" id="SFLDS00003">
    <property type="entry name" value="Haloacid_Dehalogenase"/>
    <property type="match status" value="1"/>
</dbReference>
<dbReference type="SUPFAM" id="SSF81653">
    <property type="entry name" value="Calcium ATPase, transduction domain A"/>
    <property type="match status" value="1"/>
</dbReference>
<dbReference type="SFLD" id="SFLDF00027">
    <property type="entry name" value="p-type_atpase"/>
    <property type="match status" value="1"/>
</dbReference>
<dbReference type="NCBIfam" id="TIGR01494">
    <property type="entry name" value="ATPase_P-type"/>
    <property type="match status" value="1"/>
</dbReference>
<dbReference type="InterPro" id="IPR027256">
    <property type="entry name" value="P-typ_ATPase_IB"/>
</dbReference>
<dbReference type="EC" id="7.2.2.8" evidence="3"/>
<dbReference type="FunFam" id="2.70.150.10:FF:000020">
    <property type="entry name" value="Copper-exporting P-type ATPase A"/>
    <property type="match status" value="1"/>
</dbReference>
<feature type="transmembrane region" description="Helical" evidence="15">
    <location>
        <begin position="717"/>
        <end position="736"/>
    </location>
</feature>
<dbReference type="NCBIfam" id="TIGR01525">
    <property type="entry name" value="ATPase-IB_hvy"/>
    <property type="match status" value="1"/>
</dbReference>
<keyword evidence="10" id="KW-1278">Translocase</keyword>
<dbReference type="GO" id="GO:0005886">
    <property type="term" value="C:plasma membrane"/>
    <property type="evidence" value="ECO:0007669"/>
    <property type="project" value="UniProtKB-SubCell"/>
</dbReference>
<evidence type="ECO:0000256" key="15">
    <source>
        <dbReference type="RuleBase" id="RU362081"/>
    </source>
</evidence>
<dbReference type="AlphaFoldDB" id="A0A0R2FQ37"/>
<keyword evidence="12" id="KW-0186">Copper</keyword>
<feature type="transmembrane region" description="Helical" evidence="15">
    <location>
        <begin position="348"/>
        <end position="365"/>
    </location>
</feature>
<evidence type="ECO:0000256" key="11">
    <source>
        <dbReference type="ARBA" id="ARBA00022989"/>
    </source>
</evidence>
<dbReference type="PANTHER" id="PTHR43520:SF8">
    <property type="entry name" value="P-TYPE CU(+) TRANSPORTER"/>
    <property type="match status" value="1"/>
</dbReference>
<dbReference type="PANTHER" id="PTHR43520">
    <property type="entry name" value="ATP7, ISOFORM B"/>
    <property type="match status" value="1"/>
</dbReference>
<feature type="transmembrane region" description="Helical" evidence="15">
    <location>
        <begin position="194"/>
        <end position="211"/>
    </location>
</feature>
<dbReference type="Pfam" id="PF00122">
    <property type="entry name" value="E1-E2_ATPase"/>
    <property type="match status" value="1"/>
</dbReference>
<dbReference type="PROSITE" id="PS00154">
    <property type="entry name" value="ATPASE_E1_E2"/>
    <property type="match status" value="1"/>
</dbReference>
<feature type="transmembrane region" description="Helical" evidence="15">
    <location>
        <begin position="686"/>
        <end position="711"/>
    </location>
</feature>
<evidence type="ECO:0000256" key="9">
    <source>
        <dbReference type="ARBA" id="ARBA00022840"/>
    </source>
</evidence>
<dbReference type="GO" id="GO:0140581">
    <property type="term" value="F:P-type monovalent copper transporter activity"/>
    <property type="evidence" value="ECO:0007669"/>
    <property type="project" value="UniProtKB-EC"/>
</dbReference>
<keyword evidence="8" id="KW-0813">Transport</keyword>
<dbReference type="SUPFAM" id="SSF56784">
    <property type="entry name" value="HAD-like"/>
    <property type="match status" value="1"/>
</dbReference>
<dbReference type="InterPro" id="IPR036412">
    <property type="entry name" value="HAD-like_sf"/>
</dbReference>
<evidence type="ECO:0000256" key="1">
    <source>
        <dbReference type="ARBA" id="ARBA00004651"/>
    </source>
</evidence>
<dbReference type="InterPro" id="IPR023299">
    <property type="entry name" value="ATPase_P-typ_cyto_dom_N"/>
</dbReference>
<evidence type="ECO:0000256" key="4">
    <source>
        <dbReference type="ARBA" id="ARBA00022475"/>
    </source>
</evidence>
<comment type="catalytic activity">
    <reaction evidence="14">
        <text>Cu(+)(in) + ATP + H2O = Cu(+)(out) + ADP + phosphate + H(+)</text>
        <dbReference type="Rhea" id="RHEA:25792"/>
        <dbReference type="ChEBI" id="CHEBI:15377"/>
        <dbReference type="ChEBI" id="CHEBI:15378"/>
        <dbReference type="ChEBI" id="CHEBI:30616"/>
        <dbReference type="ChEBI" id="CHEBI:43474"/>
        <dbReference type="ChEBI" id="CHEBI:49552"/>
        <dbReference type="ChEBI" id="CHEBI:456216"/>
        <dbReference type="EC" id="7.2.2.8"/>
    </reaction>
</comment>